<protein>
    <submittedName>
        <fullName evidence="1">Mu-like prophage major head subunit gpT family protein</fullName>
    </submittedName>
</protein>
<gene>
    <name evidence="1" type="ORF">M8744_10125</name>
</gene>
<dbReference type="Proteomes" id="UP001203036">
    <property type="component" value="Unassembled WGS sequence"/>
</dbReference>
<sequence>MPLDLMTRRAAFRPSSLNRDNRTVRVTVSTGAAVQRRGYIERLTLPDPQTIVGLPVLNTHRQDGLDNLLGRVVAAGVDDAGLWADVQISERADWLLGEIEAGIVTSASIGYRQGKATRSTDPATGQPVRTITPEISEISFVPVPADKGATIRSNQMENDEITVEDTSTETRDDDRTQTRAAIRQIARSAGLTSEQADDMVDRELSITEARAEAFVAMQDRGRTTPRIRTATSEADNPATVLQRRADALFARVNGEAPSEEARPYMNESLRDMARACVEATGTSTRAMDADQLFRAAMHTTSDFPQLLTSTGNRTLVAAYQAAQSPVKTTLARQSTLADFRPGTRLRLSDVGTLSKVSESGEITHTSRAEASESYALDTYATQFAISRKALINDDLGAFRDWGATAGRMAAETEANLMLSLLLGNPTMGEDGKALFHADHGNLAAGSALEIAALDAARKAMRGMKALDGKTPINATPRYLLVGPELETTAEQILASIYAATVADANPFTGRLTLLVEPRIADESFYIFADPGVLPVLEYSYLSSAQGPQMASREGWDVLGMEFRVVLDFGCGAVDWRGAYLNPGA</sequence>
<organism evidence="1 2">
    <name type="scientific">Lutimaribacter degradans</name>
    <dbReference type="NCBI Taxonomy" id="2945989"/>
    <lineage>
        <taxon>Bacteria</taxon>
        <taxon>Pseudomonadati</taxon>
        <taxon>Pseudomonadota</taxon>
        <taxon>Alphaproteobacteria</taxon>
        <taxon>Rhodobacterales</taxon>
        <taxon>Roseobacteraceae</taxon>
        <taxon>Lutimaribacter</taxon>
    </lineage>
</organism>
<reference evidence="1" key="1">
    <citation type="submission" date="2022-06" db="EMBL/GenBank/DDBJ databases">
        <title>Lutimaribacter sp. EGI FJ00013, a novel bacterium isolated from a salt lake sediment enrichment.</title>
        <authorList>
            <person name="Gao L."/>
            <person name="Fang B.-Z."/>
            <person name="Li W.-J."/>
        </authorList>
    </citation>
    <scope>NUCLEOTIDE SEQUENCE</scope>
    <source>
        <strain evidence="1">EGI FJ00013</strain>
    </source>
</reference>
<comment type="caution">
    <text evidence="1">The sequence shown here is derived from an EMBL/GenBank/DDBJ whole genome shotgun (WGS) entry which is preliminary data.</text>
</comment>
<keyword evidence="2" id="KW-1185">Reference proteome</keyword>
<evidence type="ECO:0000313" key="1">
    <source>
        <dbReference type="EMBL" id="MCM2562498.1"/>
    </source>
</evidence>
<proteinExistence type="predicted"/>
<dbReference type="EMBL" id="JAMQGO010000005">
    <property type="protein sequence ID" value="MCM2562498.1"/>
    <property type="molecule type" value="Genomic_DNA"/>
</dbReference>
<evidence type="ECO:0000313" key="2">
    <source>
        <dbReference type="Proteomes" id="UP001203036"/>
    </source>
</evidence>
<name>A0ACC5ZWF3_9RHOB</name>
<accession>A0ACC5ZWF3</accession>